<evidence type="ECO:0000313" key="2">
    <source>
        <dbReference type="EMBL" id="ADB42614.1"/>
    </source>
</evidence>
<reference evidence="2 3" key="1">
    <citation type="journal article" date="2010" name="Stand. Genomic Sci.">
        <title>Complete genome sequence of Spirosoma linguale type strain (1).</title>
        <authorList>
            <person name="Lail K."/>
            <person name="Sikorski J."/>
            <person name="Saunders E."/>
            <person name="Lapidus A."/>
            <person name="Glavina Del Rio T."/>
            <person name="Copeland A."/>
            <person name="Tice H."/>
            <person name="Cheng J.-F."/>
            <person name="Lucas S."/>
            <person name="Nolan M."/>
            <person name="Bruce D."/>
            <person name="Goodwin L."/>
            <person name="Pitluck S."/>
            <person name="Ivanova N."/>
            <person name="Mavromatis K."/>
            <person name="Ovchinnikova G."/>
            <person name="Pati A."/>
            <person name="Chen A."/>
            <person name="Palaniappan K."/>
            <person name="Land M."/>
            <person name="Hauser L."/>
            <person name="Chang Y.-J."/>
            <person name="Jeffries C.D."/>
            <person name="Chain P."/>
            <person name="Brettin T."/>
            <person name="Detter J.C."/>
            <person name="Schuetze A."/>
            <person name="Rohde M."/>
            <person name="Tindall B.J."/>
            <person name="Goeker M."/>
            <person name="Bristow J."/>
            <person name="Eisen J.A."/>
            <person name="Markowitz V."/>
            <person name="Hugenholtz P."/>
            <person name="Kyrpides N.C."/>
            <person name="Klenk H.-P."/>
            <person name="Chen F."/>
        </authorList>
    </citation>
    <scope>NUCLEOTIDE SEQUENCE [LARGE SCALE GENOMIC DNA]</scope>
    <source>
        <strain evidence="3">ATCC 33905 / DSM 74 / LMG 10896 / Claus 1</strain>
    </source>
</reference>
<dbReference type="EMBL" id="CP001770">
    <property type="protein sequence ID" value="ADB42614.1"/>
    <property type="molecule type" value="Genomic_DNA"/>
</dbReference>
<gene>
    <name evidence="2" type="ordered locus">Slin_6657</name>
</gene>
<keyword evidence="3" id="KW-1185">Reference proteome</keyword>
<dbReference type="PANTHER" id="PTHR36933:SF1">
    <property type="entry name" value="SLL0788 PROTEIN"/>
    <property type="match status" value="1"/>
</dbReference>
<organism evidence="2 3">
    <name type="scientific">Spirosoma linguale (strain ATCC 33905 / DSM 74 / LMG 10896 / Claus 1)</name>
    <dbReference type="NCBI Taxonomy" id="504472"/>
    <lineage>
        <taxon>Bacteria</taxon>
        <taxon>Pseudomonadati</taxon>
        <taxon>Bacteroidota</taxon>
        <taxon>Cytophagia</taxon>
        <taxon>Cytophagales</taxon>
        <taxon>Cytophagaceae</taxon>
        <taxon>Spirosoma</taxon>
    </lineage>
</organism>
<evidence type="ECO:0000313" key="3">
    <source>
        <dbReference type="Proteomes" id="UP000002028"/>
    </source>
</evidence>
<name>D2QUY2_SPILD</name>
<feature type="domain" description="DUF305" evidence="1">
    <location>
        <begin position="60"/>
        <end position="203"/>
    </location>
</feature>
<dbReference type="InterPro" id="IPR005183">
    <property type="entry name" value="DUF305_CopM-like"/>
</dbReference>
<dbReference type="KEGG" id="sli:Slin_6657"/>
<dbReference type="RefSeq" id="WP_012931096.1">
    <property type="nucleotide sequence ID" value="NC_013731.1"/>
</dbReference>
<sequence>MKSNVFKLAGFFVLMGGVMTACTKNSEGITPQEHDANVYQQINHRMMAEMDKMTDTNDPDHDFSMMMRMHHQGAIDMSNEELKSGDNQAMKAMAQQVITAQTAEISQFAQFLQGHTPVPIAAGPTYNAEEMESMMKMMRAQDVRILTGDSDVDYAQLLIDHHQSALEMAMSELKYGDDAQIRQMATKIIEDQKKEIGTLQDWLKANKNY</sequence>
<dbReference type="Proteomes" id="UP000002028">
    <property type="component" value="Plasmid pSLIN01"/>
</dbReference>
<protein>
    <recommendedName>
        <fullName evidence="1">DUF305 domain-containing protein</fullName>
    </recommendedName>
</protein>
<dbReference type="PANTHER" id="PTHR36933">
    <property type="entry name" value="SLL0788 PROTEIN"/>
    <property type="match status" value="1"/>
</dbReference>
<accession>D2QUY2</accession>
<keyword evidence="2" id="KW-0614">Plasmid</keyword>
<dbReference type="HOGENOM" id="CLU_074343_2_1_10"/>
<dbReference type="AlphaFoldDB" id="D2QUY2"/>
<dbReference type="InterPro" id="IPR012347">
    <property type="entry name" value="Ferritin-like"/>
</dbReference>
<dbReference type="Pfam" id="PF03713">
    <property type="entry name" value="DUF305"/>
    <property type="match status" value="1"/>
</dbReference>
<geneLocation type="plasmid" evidence="2 3">
    <name>pSLIN01</name>
</geneLocation>
<dbReference type="PROSITE" id="PS51257">
    <property type="entry name" value="PROKAR_LIPOPROTEIN"/>
    <property type="match status" value="1"/>
</dbReference>
<evidence type="ECO:0000259" key="1">
    <source>
        <dbReference type="Pfam" id="PF03713"/>
    </source>
</evidence>
<proteinExistence type="predicted"/>
<dbReference type="Gene3D" id="1.20.1260.10">
    <property type="match status" value="2"/>
</dbReference>